<feature type="region of interest" description="Disordered" evidence="1">
    <location>
        <begin position="45"/>
        <end position="231"/>
    </location>
</feature>
<dbReference type="AlphaFoldDB" id="A0AAN6RDS8"/>
<reference evidence="4 5" key="1">
    <citation type="submission" date="2021-02" db="EMBL/GenBank/DDBJ databases">
        <title>Genome assembly of Pseudopithomyces chartarum.</title>
        <authorList>
            <person name="Jauregui R."/>
            <person name="Singh J."/>
            <person name="Voisey C."/>
        </authorList>
    </citation>
    <scope>NUCLEOTIDE SEQUENCE [LARGE SCALE GENOMIC DNA]</scope>
    <source>
        <strain evidence="4 5">AGR01</strain>
    </source>
</reference>
<proteinExistence type="predicted"/>
<feature type="compositionally biased region" description="Acidic residues" evidence="1">
    <location>
        <begin position="437"/>
        <end position="447"/>
    </location>
</feature>
<evidence type="ECO:0000256" key="2">
    <source>
        <dbReference type="SAM" id="Phobius"/>
    </source>
</evidence>
<feature type="compositionally biased region" description="Basic and acidic residues" evidence="1">
    <location>
        <begin position="217"/>
        <end position="231"/>
    </location>
</feature>
<feature type="domain" description="Brl1/Brr6" evidence="3">
    <location>
        <begin position="263"/>
        <end position="388"/>
    </location>
</feature>
<dbReference type="GO" id="GO:0006998">
    <property type="term" value="P:nuclear envelope organization"/>
    <property type="evidence" value="ECO:0007669"/>
    <property type="project" value="InterPro"/>
</dbReference>
<dbReference type="SMART" id="SM01042">
    <property type="entry name" value="Brr6_like_C_C"/>
    <property type="match status" value="1"/>
</dbReference>
<accession>A0AAN6RDS8</accession>
<keyword evidence="2" id="KW-1133">Transmembrane helix</keyword>
<dbReference type="PANTHER" id="PTHR28136:SF1">
    <property type="entry name" value="NUCLEUS EXPORT PROTEIN BRL1"/>
    <property type="match status" value="1"/>
</dbReference>
<keyword evidence="2" id="KW-0472">Membrane</keyword>
<feature type="compositionally biased region" description="Polar residues" evidence="1">
    <location>
        <begin position="45"/>
        <end position="85"/>
    </location>
</feature>
<dbReference type="InterPro" id="IPR040202">
    <property type="entry name" value="Brl1/Brr6"/>
</dbReference>
<dbReference type="PANTHER" id="PTHR28136">
    <property type="entry name" value="NUCLEUS EXPORT PROTEIN BRR6"/>
    <property type="match status" value="1"/>
</dbReference>
<feature type="compositionally biased region" description="Polar residues" evidence="1">
    <location>
        <begin position="93"/>
        <end position="146"/>
    </location>
</feature>
<evidence type="ECO:0000313" key="4">
    <source>
        <dbReference type="EMBL" id="KAK3203434.1"/>
    </source>
</evidence>
<evidence type="ECO:0000259" key="3">
    <source>
        <dbReference type="SMART" id="SM01042"/>
    </source>
</evidence>
<keyword evidence="2" id="KW-0812">Transmembrane</keyword>
<organism evidence="4 5">
    <name type="scientific">Pseudopithomyces chartarum</name>
    <dbReference type="NCBI Taxonomy" id="1892770"/>
    <lineage>
        <taxon>Eukaryota</taxon>
        <taxon>Fungi</taxon>
        <taxon>Dikarya</taxon>
        <taxon>Ascomycota</taxon>
        <taxon>Pezizomycotina</taxon>
        <taxon>Dothideomycetes</taxon>
        <taxon>Pleosporomycetidae</taxon>
        <taxon>Pleosporales</taxon>
        <taxon>Massarineae</taxon>
        <taxon>Didymosphaeriaceae</taxon>
        <taxon>Pseudopithomyces</taxon>
    </lineage>
</organism>
<evidence type="ECO:0000256" key="1">
    <source>
        <dbReference type="SAM" id="MobiDB-lite"/>
    </source>
</evidence>
<keyword evidence="5" id="KW-1185">Reference proteome</keyword>
<dbReference type="Proteomes" id="UP001280581">
    <property type="component" value="Unassembled WGS sequence"/>
</dbReference>
<gene>
    <name evidence="4" type="ORF">GRF29_112g1271856</name>
</gene>
<evidence type="ECO:0000313" key="5">
    <source>
        <dbReference type="Proteomes" id="UP001280581"/>
    </source>
</evidence>
<dbReference type="InterPro" id="IPR018767">
    <property type="entry name" value="Brl1/Brr6_dom"/>
</dbReference>
<name>A0AAN6RDS8_9PLEO</name>
<sequence>MPRFPEERSSLMPMDFEYDNGNGPIDKSSPWVAHAAKKRKLLSFATSQPQSEDQVQQLNQGPPFGQSSAGTHSVFDSPSKNTFATPNHPKLSEPNNQSFLFSQRNLPQTPQAKTPQAYNTKLWSLRTPQSIADSSGGETPTDTPAQDSDAPTPDTQLALTMGGLSHAERRSPSKRASLLKSLGWNKSPSKEKSAREKPYSRKAELKVMKRRAHKSRSREYDSESESPTKDVQVRQVAPAIGFAAKIPGVLAWVDAHPNLPSVLSYYMQFIMNTVFGLIALWLISLVIASVRADIDFEAGNKVRDIMHEIALCAQEYERNGCEPRPVPAVEPLCRNWKQCKDRDAYKVARASVGARTFAMIFNSFVEEISYKSMVFIFLLLLYNFLLFRHWVRGNVTVTVVHKVRELRQVVAAHAQSRSDCMSRQPSTVPPAHHPYIEEEVEDETDEL</sequence>
<feature type="transmembrane region" description="Helical" evidence="2">
    <location>
        <begin position="368"/>
        <end position="387"/>
    </location>
</feature>
<dbReference type="Pfam" id="PF10104">
    <property type="entry name" value="Brr6_like_C_C"/>
    <property type="match status" value="1"/>
</dbReference>
<protein>
    <recommendedName>
        <fullName evidence="3">Brl1/Brr6 domain-containing protein</fullName>
    </recommendedName>
</protein>
<feature type="compositionally biased region" description="Basic and acidic residues" evidence="1">
    <location>
        <begin position="188"/>
        <end position="207"/>
    </location>
</feature>
<comment type="caution">
    <text evidence="4">The sequence shown here is derived from an EMBL/GenBank/DDBJ whole genome shotgun (WGS) entry which is preliminary data.</text>
</comment>
<dbReference type="GO" id="GO:0031965">
    <property type="term" value="C:nuclear membrane"/>
    <property type="evidence" value="ECO:0007669"/>
    <property type="project" value="InterPro"/>
</dbReference>
<dbReference type="EMBL" id="WVTA01000011">
    <property type="protein sequence ID" value="KAK3203434.1"/>
    <property type="molecule type" value="Genomic_DNA"/>
</dbReference>
<feature type="transmembrane region" description="Helical" evidence="2">
    <location>
        <begin position="269"/>
        <end position="290"/>
    </location>
</feature>
<feature type="region of interest" description="Disordered" evidence="1">
    <location>
        <begin position="1"/>
        <end position="29"/>
    </location>
</feature>
<feature type="region of interest" description="Disordered" evidence="1">
    <location>
        <begin position="420"/>
        <end position="447"/>
    </location>
</feature>
<dbReference type="GO" id="GO:0055088">
    <property type="term" value="P:lipid homeostasis"/>
    <property type="evidence" value="ECO:0007669"/>
    <property type="project" value="InterPro"/>
</dbReference>